<dbReference type="GeneID" id="94197491"/>
<feature type="compositionally biased region" description="Basic residues" evidence="1">
    <location>
        <begin position="568"/>
        <end position="577"/>
    </location>
</feature>
<evidence type="ECO:0000313" key="2">
    <source>
        <dbReference type="EMBL" id="GIX66010.1"/>
    </source>
</evidence>
<reference evidence="2 3" key="1">
    <citation type="submission" date="2021-06" db="EMBL/GenBank/DDBJ databases">
        <title>Genome sequence of Babesia caballi.</title>
        <authorList>
            <person name="Yamagishi J."/>
            <person name="Kidaka T."/>
            <person name="Ochi A."/>
        </authorList>
    </citation>
    <scope>NUCLEOTIDE SEQUENCE [LARGE SCALE GENOMIC DNA]</scope>
    <source>
        <strain evidence="2">USDA-D6B2</strain>
    </source>
</reference>
<name>A0AAV4M1B5_BABCB</name>
<dbReference type="AlphaFoldDB" id="A0AAV4M1B5"/>
<accession>A0AAV4M1B5</accession>
<organism evidence="2 3">
    <name type="scientific">Babesia caballi</name>
    <dbReference type="NCBI Taxonomy" id="5871"/>
    <lineage>
        <taxon>Eukaryota</taxon>
        <taxon>Sar</taxon>
        <taxon>Alveolata</taxon>
        <taxon>Apicomplexa</taxon>
        <taxon>Aconoidasida</taxon>
        <taxon>Piroplasmida</taxon>
        <taxon>Babesiidae</taxon>
        <taxon>Babesia</taxon>
    </lineage>
</organism>
<keyword evidence="3" id="KW-1185">Reference proteome</keyword>
<proteinExistence type="predicted"/>
<gene>
    <name evidence="2" type="ORF">BcabD6B2_54460</name>
</gene>
<dbReference type="RefSeq" id="XP_067718079.1">
    <property type="nucleotide sequence ID" value="XM_067861978.1"/>
</dbReference>
<feature type="region of interest" description="Disordered" evidence="1">
    <location>
        <begin position="540"/>
        <end position="599"/>
    </location>
</feature>
<dbReference type="Proteomes" id="UP001497744">
    <property type="component" value="Unassembled WGS sequence"/>
</dbReference>
<dbReference type="EMBL" id="BPLF01000006">
    <property type="protein sequence ID" value="GIX66010.1"/>
    <property type="molecule type" value="Genomic_DNA"/>
</dbReference>
<comment type="caution">
    <text evidence="2">The sequence shown here is derived from an EMBL/GenBank/DDBJ whole genome shotgun (WGS) entry which is preliminary data.</text>
</comment>
<evidence type="ECO:0000313" key="3">
    <source>
        <dbReference type="Proteomes" id="UP001497744"/>
    </source>
</evidence>
<evidence type="ECO:0000256" key="1">
    <source>
        <dbReference type="SAM" id="MobiDB-lite"/>
    </source>
</evidence>
<sequence>MYVHSVYGVYRDVCTLILGPPPPRLAKADVLVPRRLLENVELLELGPETVPDEPQPVERVLHRQRVVPLVSRKVVIKGSVGGNLRERLRPPCEVHAEVVEPLVDEVVQVGPALDARHRVGLIEQLHHLALHPVARVVEGRDLVDQLGHVGGMREARVVLHGHHPGLDEGLLHDDLVQNHPPQHPRLHLEPLPAPVDERLPRKELRVHGQGRQLPRRRVDEAHAEDLLGVPTGRLDVLDQRVERHVDVLAPEDDRLLEAELQRRRHQRILVYENGEERHHLLPRLPRGAPLVQAPSVHVRRVLLDVELHVGAPPRHHGPLALLQLPRPRRVHRLDNFLALQTAVIPYLVPVEVLRVPLGAGCLVGAVAGRARRRLLLLFQQLVVDVVDAFALQLLVHRHVVLVVVVDPPRDHLLPLQTFINSAPVRVCREPRYAATTTCIRPPSRIRRRQERRPAAYGVPEVIVGHGAIVRAVPRLLVGTASRHCHTPPAFPAASVALPNHPSTPNLYPVPDSKYARLIAETDRPGFSSARGRRIVQEPGVSKLLRREGRGGAAPGPGTGPVDVSLRARSAHPVKRHSGGNFAPPERGPQPLLRAGASRG</sequence>
<protein>
    <submittedName>
        <fullName evidence="2">CHAT domain-containing protein</fullName>
    </submittedName>
</protein>